<dbReference type="SUPFAM" id="SSF48371">
    <property type="entry name" value="ARM repeat"/>
    <property type="match status" value="1"/>
</dbReference>
<evidence type="ECO:0000256" key="1">
    <source>
        <dbReference type="ARBA" id="ARBA00008828"/>
    </source>
</evidence>
<dbReference type="Pfam" id="PF05004">
    <property type="entry name" value="IFRD"/>
    <property type="match status" value="1"/>
</dbReference>
<dbReference type="InterPro" id="IPR016024">
    <property type="entry name" value="ARM-type_fold"/>
</dbReference>
<dbReference type="PANTHER" id="PTHR12354:SF1">
    <property type="entry name" value="INTERFERON-RELATED DEVELOPMENTAL REGULATOR 1"/>
    <property type="match status" value="1"/>
</dbReference>
<proteinExistence type="inferred from homology"/>
<keyword evidence="5" id="KW-1185">Reference proteome</keyword>
<dbReference type="Proteomes" id="UP000708148">
    <property type="component" value="Unassembled WGS sequence"/>
</dbReference>
<dbReference type="InterPro" id="IPR007701">
    <property type="entry name" value="Interferon-rel_develop_reg_N"/>
</dbReference>
<dbReference type="InterPro" id="IPR011989">
    <property type="entry name" value="ARM-like"/>
</dbReference>
<protein>
    <recommendedName>
        <fullName evidence="3">Interferon-related developmental regulator N-terminal domain-containing protein</fullName>
    </recommendedName>
</protein>
<feature type="region of interest" description="Disordered" evidence="2">
    <location>
        <begin position="1"/>
        <end position="22"/>
    </location>
</feature>
<evidence type="ECO:0000313" key="5">
    <source>
        <dbReference type="Proteomes" id="UP000708148"/>
    </source>
</evidence>
<dbReference type="PANTHER" id="PTHR12354">
    <property type="entry name" value="INTERFERON-RELATED DEVELOPMENTAL REGULATOR"/>
    <property type="match status" value="1"/>
</dbReference>
<organism evidence="4 5">
    <name type="scientific">Ostreobium quekettii</name>
    <dbReference type="NCBI Taxonomy" id="121088"/>
    <lineage>
        <taxon>Eukaryota</taxon>
        <taxon>Viridiplantae</taxon>
        <taxon>Chlorophyta</taxon>
        <taxon>core chlorophytes</taxon>
        <taxon>Ulvophyceae</taxon>
        <taxon>TCBD clade</taxon>
        <taxon>Bryopsidales</taxon>
        <taxon>Ostreobineae</taxon>
        <taxon>Ostreobiaceae</taxon>
        <taxon>Ostreobium</taxon>
    </lineage>
</organism>
<name>A0A8S1J2I8_9CHLO</name>
<dbReference type="OrthoDB" id="686784at2759"/>
<comment type="caution">
    <text evidence="4">The sequence shown here is derived from an EMBL/GenBank/DDBJ whole genome shotgun (WGS) entry which is preliminary data.</text>
</comment>
<dbReference type="Gene3D" id="1.25.10.10">
    <property type="entry name" value="Leucine-rich Repeat Variant"/>
    <property type="match status" value="1"/>
</dbReference>
<feature type="domain" description="Interferon-related developmental regulator N-terminal" evidence="3">
    <location>
        <begin position="28"/>
        <end position="309"/>
    </location>
</feature>
<reference evidence="4" key="1">
    <citation type="submission" date="2020-12" db="EMBL/GenBank/DDBJ databases">
        <authorList>
            <person name="Iha C."/>
        </authorList>
    </citation>
    <scope>NUCLEOTIDE SEQUENCE</scope>
</reference>
<comment type="similarity">
    <text evidence="1">Belongs to the IFRD family.</text>
</comment>
<feature type="compositionally biased region" description="Basic residues" evidence="2">
    <location>
        <begin position="1"/>
        <end position="10"/>
    </location>
</feature>
<dbReference type="AlphaFoldDB" id="A0A8S1J2I8"/>
<evidence type="ECO:0000256" key="2">
    <source>
        <dbReference type="SAM" id="MobiDB-lite"/>
    </source>
</evidence>
<sequence length="409" mass="44826">MAKKRARGGRKAGGNCDPAEEHAALREEAVDGRQDEDELFDALIDGLYEKRAATRLSALNGLARLLASGVRLEECVAREETLSRLLLNSVRRGTGTEATLAARGLGLLIMTLGLEDGAERVWTETGDTLMKCAGNKLMAVELRCSSLDTYSIASFIVENDPLSTLESMARLASLWNADSHAVRECAIRGWTLLGSTLSAHLMEDSFYSMVERLTKLLEDPAVDVRRAASEAVALLHAFGLELESDDTDSSDSESSVASNSTGWSRFSGIDCAMDRMKDLAGPKGQVKRRSKRDRAAMRSTFREVCQFVEDGIVAEARIKLKATVLVVDDLPGLVQLSFIRKILAGGFQAHLNGNELLHRVFGYSPGNGAAPKMTKSEKRMFKSPQSDATRMRTQLRRNDYDAKMQMLEG</sequence>
<dbReference type="EMBL" id="CAJHUC010001483">
    <property type="protein sequence ID" value="CAD7701278.1"/>
    <property type="molecule type" value="Genomic_DNA"/>
</dbReference>
<gene>
    <name evidence="4" type="ORF">OSTQU699_LOCUS6637</name>
</gene>
<dbReference type="InterPro" id="IPR039777">
    <property type="entry name" value="IFRD"/>
</dbReference>
<accession>A0A8S1J2I8</accession>
<evidence type="ECO:0000259" key="3">
    <source>
        <dbReference type="Pfam" id="PF05004"/>
    </source>
</evidence>
<evidence type="ECO:0000313" key="4">
    <source>
        <dbReference type="EMBL" id="CAD7701278.1"/>
    </source>
</evidence>